<evidence type="ECO:0000313" key="1">
    <source>
        <dbReference type="EMBL" id="SAI74467.1"/>
    </source>
</evidence>
<keyword evidence="2" id="KW-1185">Reference proteome</keyword>
<proteinExistence type="predicted"/>
<sequence>MRRMHEAIPVVGRWLRRVVQVYFNYLAVPGNVGRLGSFR</sequence>
<dbReference type="Proteomes" id="UP000076848">
    <property type="component" value="Unassembled WGS sequence"/>
</dbReference>
<organism evidence="1 2">
    <name type="scientific">Bordetella ansorpii</name>
    <dbReference type="NCBI Taxonomy" id="288768"/>
    <lineage>
        <taxon>Bacteria</taxon>
        <taxon>Pseudomonadati</taxon>
        <taxon>Pseudomonadota</taxon>
        <taxon>Betaproteobacteria</taxon>
        <taxon>Burkholderiales</taxon>
        <taxon>Alcaligenaceae</taxon>
        <taxon>Bordetella</taxon>
    </lineage>
</organism>
<gene>
    <name evidence="1" type="ORF">SAMEA3906486_05182</name>
</gene>
<dbReference type="AlphaFoldDB" id="A0A157SVJ6"/>
<name>A0A157SVJ6_9BORD</name>
<dbReference type="EMBL" id="FKIF01000010">
    <property type="protein sequence ID" value="SAI74467.1"/>
    <property type="molecule type" value="Genomic_DNA"/>
</dbReference>
<reference evidence="1 2" key="1">
    <citation type="submission" date="2016-04" db="EMBL/GenBank/DDBJ databases">
        <authorList>
            <consortium name="Pathogen Informatics"/>
        </authorList>
    </citation>
    <scope>NUCLEOTIDE SEQUENCE [LARGE SCALE GENOMIC DNA]</scope>
    <source>
        <strain evidence="1 2">H050680373</strain>
    </source>
</reference>
<evidence type="ECO:0000313" key="2">
    <source>
        <dbReference type="Proteomes" id="UP000076848"/>
    </source>
</evidence>
<protein>
    <submittedName>
        <fullName evidence="1">Uncharacterized protein</fullName>
    </submittedName>
</protein>
<dbReference type="STRING" id="288768.SAMEA3906486_05182"/>
<accession>A0A157SVJ6</accession>